<dbReference type="KEGG" id="fpl:Ferp_0013"/>
<protein>
    <submittedName>
        <fullName evidence="3">Thioesterase superfamily protein</fullName>
    </submittedName>
</protein>
<keyword evidence="4" id="KW-1185">Reference proteome</keyword>
<dbReference type="CDD" id="cd03443">
    <property type="entry name" value="PaaI_thioesterase"/>
    <property type="match status" value="1"/>
</dbReference>
<proteinExistence type="predicted"/>
<gene>
    <name evidence="3" type="ordered locus">Ferp_0013</name>
</gene>
<dbReference type="InterPro" id="IPR006683">
    <property type="entry name" value="Thioestr_dom"/>
</dbReference>
<dbReference type="GeneID" id="8777504"/>
<evidence type="ECO:0000313" key="3">
    <source>
        <dbReference type="EMBL" id="ADC64205.1"/>
    </source>
</evidence>
<evidence type="ECO:0000256" key="1">
    <source>
        <dbReference type="ARBA" id="ARBA00022801"/>
    </source>
</evidence>
<accession>D3S0J1</accession>
<dbReference type="NCBIfam" id="TIGR00369">
    <property type="entry name" value="unchar_dom_1"/>
    <property type="match status" value="1"/>
</dbReference>
<reference evidence="3 4" key="2">
    <citation type="journal article" date="2011" name="Stand. Genomic Sci.">
        <title>Complete genome sequence of Ferroglobus placidus AEDII12DO.</title>
        <authorList>
            <person name="Anderson I."/>
            <person name="Risso C."/>
            <person name="Holmes D."/>
            <person name="Lucas S."/>
            <person name="Copeland A."/>
            <person name="Lapidus A."/>
            <person name="Cheng J.F."/>
            <person name="Bruce D."/>
            <person name="Goodwin L."/>
            <person name="Pitluck S."/>
            <person name="Saunders E."/>
            <person name="Brettin T."/>
            <person name="Detter J.C."/>
            <person name="Han C."/>
            <person name="Tapia R."/>
            <person name="Larimer F."/>
            <person name="Land M."/>
            <person name="Hauser L."/>
            <person name="Woyke T."/>
            <person name="Lovley D."/>
            <person name="Kyrpides N."/>
            <person name="Ivanova N."/>
        </authorList>
    </citation>
    <scope>NUCLEOTIDE SEQUENCE [LARGE SCALE GENOMIC DNA]</scope>
    <source>
        <strain evidence="4">DSM 10642 / AEDII12DO</strain>
    </source>
</reference>
<dbReference type="SUPFAM" id="SSF54637">
    <property type="entry name" value="Thioesterase/thiol ester dehydrase-isomerase"/>
    <property type="match status" value="1"/>
</dbReference>
<dbReference type="InterPro" id="IPR052723">
    <property type="entry name" value="Acyl-CoA_thioesterase_PaaI"/>
</dbReference>
<evidence type="ECO:0000313" key="4">
    <source>
        <dbReference type="Proteomes" id="UP000002613"/>
    </source>
</evidence>
<name>D3S0J1_FERPA</name>
<dbReference type="RefSeq" id="WP_012964554.1">
    <property type="nucleotide sequence ID" value="NC_013849.1"/>
</dbReference>
<reference evidence="4" key="1">
    <citation type="submission" date="2010-02" db="EMBL/GenBank/DDBJ databases">
        <title>Complete sequence of Ferroglobus placidus DSM 10642.</title>
        <authorList>
            <consortium name="US DOE Joint Genome Institute"/>
            <person name="Lucas S."/>
            <person name="Copeland A."/>
            <person name="Lapidus A."/>
            <person name="Cheng J.-F."/>
            <person name="Bruce D."/>
            <person name="Goodwin L."/>
            <person name="Pitluck S."/>
            <person name="Saunders E."/>
            <person name="Brettin T."/>
            <person name="Detter J.C."/>
            <person name="Han C."/>
            <person name="Tapia R."/>
            <person name="Larimer F."/>
            <person name="Land M."/>
            <person name="Hauser L."/>
            <person name="Kyrpides N."/>
            <person name="Ivanova N."/>
            <person name="Holmes D."/>
            <person name="Lovley D."/>
            <person name="Kyrpides N."/>
            <person name="Anderson I.J."/>
            <person name="Woyke T."/>
        </authorList>
    </citation>
    <scope>NUCLEOTIDE SEQUENCE [LARGE SCALE GENOMIC DNA]</scope>
    <source>
        <strain evidence="4">DSM 10642 / AEDII12DO</strain>
    </source>
</reference>
<dbReference type="PANTHER" id="PTHR42856">
    <property type="entry name" value="ACYL-COENZYME A THIOESTERASE PAAI"/>
    <property type="match status" value="1"/>
</dbReference>
<feature type="domain" description="Thioesterase" evidence="2">
    <location>
        <begin position="36"/>
        <end position="105"/>
    </location>
</feature>
<dbReference type="HOGENOM" id="CLU_089876_11_2_2"/>
<dbReference type="GO" id="GO:0016289">
    <property type="term" value="F:acyl-CoA hydrolase activity"/>
    <property type="evidence" value="ECO:0007669"/>
    <property type="project" value="TreeGrafter"/>
</dbReference>
<dbReference type="PaxDb" id="589924-Ferp_0013"/>
<dbReference type="AlphaFoldDB" id="D3S0J1"/>
<dbReference type="eggNOG" id="arCOG00777">
    <property type="taxonomic scope" value="Archaea"/>
</dbReference>
<evidence type="ECO:0000259" key="2">
    <source>
        <dbReference type="Pfam" id="PF03061"/>
    </source>
</evidence>
<dbReference type="Proteomes" id="UP000002613">
    <property type="component" value="Chromosome"/>
</dbReference>
<dbReference type="STRING" id="589924.Ferp_0013"/>
<keyword evidence="1" id="KW-0378">Hydrolase</keyword>
<organism evidence="3 4">
    <name type="scientific">Ferroglobus placidus (strain DSM 10642 / AEDII12DO)</name>
    <dbReference type="NCBI Taxonomy" id="589924"/>
    <lineage>
        <taxon>Archaea</taxon>
        <taxon>Methanobacteriati</taxon>
        <taxon>Methanobacteriota</taxon>
        <taxon>Archaeoglobi</taxon>
        <taxon>Archaeoglobales</taxon>
        <taxon>Archaeoglobaceae</taxon>
        <taxon>Ferroglobus</taxon>
    </lineage>
</organism>
<dbReference type="InterPro" id="IPR003736">
    <property type="entry name" value="PAAI_dom"/>
</dbReference>
<sequence length="117" mass="12768">MKSDPFAEFLEAEVEEVREGYARVSGVVKKEFLNIHGTAHGAYITALADFALALASNYDTKRVAINISINFFKGAKEGDKLVAEAEKISGKRTAFFIIRVKRGEEVISEGTAITLAV</sequence>
<dbReference type="InterPro" id="IPR029069">
    <property type="entry name" value="HotDog_dom_sf"/>
</dbReference>
<dbReference type="PANTHER" id="PTHR42856:SF1">
    <property type="entry name" value="ACYL-COENZYME A THIOESTERASE PAAI"/>
    <property type="match status" value="1"/>
</dbReference>
<dbReference type="Pfam" id="PF03061">
    <property type="entry name" value="4HBT"/>
    <property type="match status" value="1"/>
</dbReference>
<dbReference type="EMBL" id="CP001899">
    <property type="protein sequence ID" value="ADC64205.1"/>
    <property type="molecule type" value="Genomic_DNA"/>
</dbReference>
<dbReference type="Gene3D" id="3.10.129.10">
    <property type="entry name" value="Hotdog Thioesterase"/>
    <property type="match status" value="1"/>
</dbReference>